<dbReference type="PANTHER" id="PTHR33709:SF17">
    <property type="entry name" value="UBIQUITIN-SPECIFIC PROTEASE FAMILY C19-RELATED PROTEIN"/>
    <property type="match status" value="1"/>
</dbReference>
<evidence type="ECO:0000313" key="1">
    <source>
        <dbReference type="EnsemblPlants" id="OPUNC06G19840.1"/>
    </source>
</evidence>
<dbReference type="HOGENOM" id="CLU_1819002_0_0_1"/>
<dbReference type="EnsemblPlants" id="OPUNC06G19840.1">
    <property type="protein sequence ID" value="OPUNC06G19840.1"/>
    <property type="gene ID" value="OPUNC06G19840"/>
</dbReference>
<reference evidence="1" key="1">
    <citation type="submission" date="2015-04" db="UniProtKB">
        <authorList>
            <consortium name="EnsemblPlants"/>
        </authorList>
    </citation>
    <scope>IDENTIFICATION</scope>
</reference>
<dbReference type="AlphaFoldDB" id="A0A0E0LDS5"/>
<dbReference type="Proteomes" id="UP000026962">
    <property type="component" value="Chromosome 6"/>
</dbReference>
<dbReference type="Gramene" id="OPUNC06G19840.1">
    <property type="protein sequence ID" value="OPUNC06G19840.1"/>
    <property type="gene ID" value="OPUNC06G19840"/>
</dbReference>
<accession>A0A0E0LDS5</accession>
<proteinExistence type="predicted"/>
<organism evidence="1">
    <name type="scientific">Oryza punctata</name>
    <name type="common">Red rice</name>
    <dbReference type="NCBI Taxonomy" id="4537"/>
    <lineage>
        <taxon>Eukaryota</taxon>
        <taxon>Viridiplantae</taxon>
        <taxon>Streptophyta</taxon>
        <taxon>Embryophyta</taxon>
        <taxon>Tracheophyta</taxon>
        <taxon>Spermatophyta</taxon>
        <taxon>Magnoliopsida</taxon>
        <taxon>Liliopsida</taxon>
        <taxon>Poales</taxon>
        <taxon>Poaceae</taxon>
        <taxon>BOP clade</taxon>
        <taxon>Oryzoideae</taxon>
        <taxon>Oryzeae</taxon>
        <taxon>Oryzinae</taxon>
        <taxon>Oryza</taxon>
    </lineage>
</organism>
<reference evidence="1" key="2">
    <citation type="submission" date="2018-05" db="EMBL/GenBank/DDBJ databases">
        <title>OpunRS2 (Oryza punctata Reference Sequence Version 2).</title>
        <authorList>
            <person name="Zhang J."/>
            <person name="Kudrna D."/>
            <person name="Lee S."/>
            <person name="Talag J."/>
            <person name="Welchert J."/>
            <person name="Wing R.A."/>
        </authorList>
    </citation>
    <scope>NUCLEOTIDE SEQUENCE [LARGE SCALE GENOMIC DNA]</scope>
</reference>
<keyword evidence="2" id="KW-1185">Reference proteome</keyword>
<evidence type="ECO:0000313" key="2">
    <source>
        <dbReference type="Proteomes" id="UP000026962"/>
    </source>
</evidence>
<sequence>MATFKLKYDHVVQQITYDHYPLGAHFHDTTRCIFMSLYKHHGKYFWWQQRHSEDCALCMEEANFRMANFYISDRNIGRRFYRPSVIDVLKKHHAYNIIDASSGMVTTGCQLTRCMFTVLVDGLILMEDEGPDENALHGKRTF</sequence>
<dbReference type="InterPro" id="IPR040339">
    <property type="entry name" value="At1g16860-like"/>
</dbReference>
<protein>
    <submittedName>
        <fullName evidence="1">Uncharacterized protein</fullName>
    </submittedName>
</protein>
<dbReference type="PANTHER" id="PTHR33709">
    <property type="entry name" value="OSJNBA0035M09.9 PROTEIN"/>
    <property type="match status" value="1"/>
</dbReference>
<name>A0A0E0LDS5_ORYPU</name>